<dbReference type="InterPro" id="IPR001232">
    <property type="entry name" value="SKP1-like"/>
</dbReference>
<reference evidence="6" key="1">
    <citation type="submission" date="2023-06" db="EMBL/GenBank/DDBJ databases">
        <title>Genomic analysis of the entomopathogenic nematode Steinernema hermaphroditum.</title>
        <authorList>
            <person name="Schwarz E.M."/>
            <person name="Heppert J.K."/>
            <person name="Baniya A."/>
            <person name="Schwartz H.T."/>
            <person name="Tan C.-H."/>
            <person name="Antoshechkin I."/>
            <person name="Sternberg P.W."/>
            <person name="Goodrich-Blair H."/>
            <person name="Dillman A.R."/>
        </authorList>
    </citation>
    <scope>NUCLEOTIDE SEQUENCE</scope>
    <source>
        <strain evidence="6">PS9179</strain>
        <tissue evidence="6">Whole animal</tissue>
    </source>
</reference>
<name>A0AA39HKC2_9BILA</name>
<gene>
    <name evidence="6" type="ORF">QR680_018453</name>
</gene>
<dbReference type="AlphaFoldDB" id="A0AA39HKC2"/>
<evidence type="ECO:0000256" key="2">
    <source>
        <dbReference type="ARBA" id="ARBA00009993"/>
    </source>
</evidence>
<organism evidence="6 7">
    <name type="scientific">Steinernema hermaphroditum</name>
    <dbReference type="NCBI Taxonomy" id="289476"/>
    <lineage>
        <taxon>Eukaryota</taxon>
        <taxon>Metazoa</taxon>
        <taxon>Ecdysozoa</taxon>
        <taxon>Nematoda</taxon>
        <taxon>Chromadorea</taxon>
        <taxon>Rhabditida</taxon>
        <taxon>Tylenchina</taxon>
        <taxon>Panagrolaimomorpha</taxon>
        <taxon>Strongyloidoidea</taxon>
        <taxon>Steinernematidae</taxon>
        <taxon>Steinernema</taxon>
    </lineage>
</organism>
<keyword evidence="4" id="KW-0539">Nucleus</keyword>
<sequence>MPEVKSVRAPAEAKEQSKVTLISMDGVRIVVTEEEARVSKALALMLDDNEFKEGRTKEISLCVVRAEMLRMVVDYMKYVNKYSRFKNFELTEAEAFRVDPAKALELMEVADFLKM</sequence>
<dbReference type="InterPro" id="IPR039948">
    <property type="entry name" value="ELC1"/>
</dbReference>
<comment type="subcellular location">
    <subcellularLocation>
        <location evidence="1">Nucleus</location>
    </subcellularLocation>
</comment>
<dbReference type="GO" id="GO:0006511">
    <property type="term" value="P:ubiquitin-dependent protein catabolic process"/>
    <property type="evidence" value="ECO:0007669"/>
    <property type="project" value="InterPro"/>
</dbReference>
<evidence type="ECO:0000256" key="1">
    <source>
        <dbReference type="ARBA" id="ARBA00004123"/>
    </source>
</evidence>
<proteinExistence type="inferred from homology"/>
<dbReference type="GO" id="GO:0005634">
    <property type="term" value="C:nucleus"/>
    <property type="evidence" value="ECO:0007669"/>
    <property type="project" value="UniProtKB-SubCell"/>
</dbReference>
<accession>A0AA39HKC2</accession>
<evidence type="ECO:0000259" key="5">
    <source>
        <dbReference type="Pfam" id="PF03931"/>
    </source>
</evidence>
<comment type="caution">
    <text evidence="6">The sequence shown here is derived from an EMBL/GenBank/DDBJ whole genome shotgun (WGS) entry which is preliminary data.</text>
</comment>
<comment type="similarity">
    <text evidence="2">Belongs to the SKP1 family.</text>
</comment>
<dbReference type="Proteomes" id="UP001175271">
    <property type="component" value="Unassembled WGS sequence"/>
</dbReference>
<dbReference type="PANTHER" id="PTHR20648">
    <property type="entry name" value="ELONGIN-C"/>
    <property type="match status" value="1"/>
</dbReference>
<keyword evidence="7" id="KW-1185">Reference proteome</keyword>
<feature type="domain" description="SKP1 component POZ" evidence="5">
    <location>
        <begin position="18"/>
        <end position="80"/>
    </location>
</feature>
<dbReference type="InterPro" id="IPR011333">
    <property type="entry name" value="SKP1/BTB/POZ_sf"/>
</dbReference>
<evidence type="ECO:0000256" key="4">
    <source>
        <dbReference type="ARBA" id="ARBA00023242"/>
    </source>
</evidence>
<evidence type="ECO:0000313" key="6">
    <source>
        <dbReference type="EMBL" id="KAK0406242.1"/>
    </source>
</evidence>
<dbReference type="FunFam" id="3.30.710.10:FF:000035">
    <property type="entry name" value="Elongin C transcription elongation factor"/>
    <property type="match status" value="1"/>
</dbReference>
<protein>
    <recommendedName>
        <fullName evidence="3">Elongin-C</fullName>
    </recommendedName>
</protein>
<dbReference type="SMART" id="SM00512">
    <property type="entry name" value="Skp1"/>
    <property type="match status" value="1"/>
</dbReference>
<dbReference type="Gene3D" id="3.30.710.10">
    <property type="entry name" value="Potassium Channel Kv1.1, Chain A"/>
    <property type="match status" value="1"/>
</dbReference>
<dbReference type="InterPro" id="IPR016073">
    <property type="entry name" value="Skp1_comp_POZ"/>
</dbReference>
<dbReference type="Pfam" id="PF03931">
    <property type="entry name" value="Skp1_POZ"/>
    <property type="match status" value="1"/>
</dbReference>
<dbReference type="EMBL" id="JAUCMV010000004">
    <property type="protein sequence ID" value="KAK0406242.1"/>
    <property type="molecule type" value="Genomic_DNA"/>
</dbReference>
<evidence type="ECO:0000256" key="3">
    <source>
        <dbReference type="ARBA" id="ARBA00021347"/>
    </source>
</evidence>
<dbReference type="SUPFAM" id="SSF54695">
    <property type="entry name" value="POZ domain"/>
    <property type="match status" value="1"/>
</dbReference>
<evidence type="ECO:0000313" key="7">
    <source>
        <dbReference type="Proteomes" id="UP001175271"/>
    </source>
</evidence>